<dbReference type="Gene3D" id="1.20.1270.360">
    <property type="match status" value="1"/>
</dbReference>
<evidence type="ECO:0008006" key="3">
    <source>
        <dbReference type="Google" id="ProtNLM"/>
    </source>
</evidence>
<dbReference type="PANTHER" id="PTHR37310:SF1">
    <property type="entry name" value="CYTOPLASMIC PROTEIN"/>
    <property type="match status" value="1"/>
</dbReference>
<proteinExistence type="predicted"/>
<dbReference type="Proteomes" id="UP000660745">
    <property type="component" value="Unassembled WGS sequence"/>
</dbReference>
<dbReference type="InterPro" id="IPR005560">
    <property type="entry name" value="Csp_YhjQ"/>
</dbReference>
<dbReference type="AlphaFoldDB" id="A0A918E6I8"/>
<evidence type="ECO:0000313" key="2">
    <source>
        <dbReference type="Proteomes" id="UP000660745"/>
    </source>
</evidence>
<dbReference type="Pfam" id="PF03860">
    <property type="entry name" value="Csp"/>
    <property type="match status" value="1"/>
</dbReference>
<keyword evidence="2" id="KW-1185">Reference proteome</keyword>
<reference evidence="1" key="1">
    <citation type="journal article" date="2014" name="Int. J. Syst. Evol. Microbiol.">
        <title>Complete genome sequence of Corynebacterium casei LMG S-19264T (=DSM 44701T), isolated from a smear-ripened cheese.</title>
        <authorList>
            <consortium name="US DOE Joint Genome Institute (JGI-PGF)"/>
            <person name="Walter F."/>
            <person name="Albersmeier A."/>
            <person name="Kalinowski J."/>
            <person name="Ruckert C."/>
        </authorList>
    </citation>
    <scope>NUCLEOTIDE SEQUENCE</scope>
    <source>
        <strain evidence="1">CGMCC 4.7430</strain>
    </source>
</reference>
<dbReference type="PANTHER" id="PTHR37310">
    <property type="entry name" value="CYTOPLASMIC PROTEIN-RELATED"/>
    <property type="match status" value="1"/>
</dbReference>
<protein>
    <recommendedName>
        <fullName evidence="3">Four-helix bundle copper-binding protein</fullName>
    </recommendedName>
</protein>
<comment type="caution">
    <text evidence="1">The sequence shown here is derived from an EMBL/GenBank/DDBJ whole genome shotgun (WGS) entry which is preliminary data.</text>
</comment>
<evidence type="ECO:0000313" key="1">
    <source>
        <dbReference type="EMBL" id="GGP07058.1"/>
    </source>
</evidence>
<accession>A0A918E6I8</accession>
<organism evidence="1 2">
    <name type="scientific">Nonomuraea glycinis</name>
    <dbReference type="NCBI Taxonomy" id="2047744"/>
    <lineage>
        <taxon>Bacteria</taxon>
        <taxon>Bacillati</taxon>
        <taxon>Actinomycetota</taxon>
        <taxon>Actinomycetes</taxon>
        <taxon>Streptosporangiales</taxon>
        <taxon>Streptosporangiaceae</taxon>
        <taxon>Nonomuraea</taxon>
    </lineage>
</organism>
<sequence>MQLREMLRTEQRPERALVAHTVRMLFDCAQACTACASACLSEERITALRKSIKNSLDCADLCEATARMLSQGGAYDVDLIRAQIRTCTEVCVRSAEECERRGRGPACVEAAHRCVESCQALLAELG</sequence>
<gene>
    <name evidence="1" type="ORF">GCM10012278_33310</name>
</gene>
<name>A0A918E6I8_9ACTN</name>
<dbReference type="EMBL" id="BMNK01000005">
    <property type="protein sequence ID" value="GGP07058.1"/>
    <property type="molecule type" value="Genomic_DNA"/>
</dbReference>
<dbReference type="RefSeq" id="WP_189139527.1">
    <property type="nucleotide sequence ID" value="NZ_BMNK01000005.1"/>
</dbReference>
<reference evidence="1" key="2">
    <citation type="submission" date="2020-09" db="EMBL/GenBank/DDBJ databases">
        <authorList>
            <person name="Sun Q."/>
            <person name="Zhou Y."/>
        </authorList>
    </citation>
    <scope>NUCLEOTIDE SEQUENCE</scope>
    <source>
        <strain evidence="1">CGMCC 4.7430</strain>
    </source>
</reference>